<organism evidence="1 2">
    <name type="scientific">Pseudolycoriella hygida</name>
    <dbReference type="NCBI Taxonomy" id="35572"/>
    <lineage>
        <taxon>Eukaryota</taxon>
        <taxon>Metazoa</taxon>
        <taxon>Ecdysozoa</taxon>
        <taxon>Arthropoda</taxon>
        <taxon>Hexapoda</taxon>
        <taxon>Insecta</taxon>
        <taxon>Pterygota</taxon>
        <taxon>Neoptera</taxon>
        <taxon>Endopterygota</taxon>
        <taxon>Diptera</taxon>
        <taxon>Nematocera</taxon>
        <taxon>Sciaroidea</taxon>
        <taxon>Sciaridae</taxon>
        <taxon>Pseudolycoriella</taxon>
    </lineage>
</organism>
<proteinExistence type="predicted"/>
<dbReference type="AlphaFoldDB" id="A0A9Q0N032"/>
<dbReference type="OrthoDB" id="407198at2759"/>
<dbReference type="GO" id="GO:0003676">
    <property type="term" value="F:nucleic acid binding"/>
    <property type="evidence" value="ECO:0007669"/>
    <property type="project" value="InterPro"/>
</dbReference>
<dbReference type="InterPro" id="IPR036397">
    <property type="entry name" value="RNaseH_sf"/>
</dbReference>
<evidence type="ECO:0000313" key="2">
    <source>
        <dbReference type="Proteomes" id="UP001151699"/>
    </source>
</evidence>
<name>A0A9Q0N032_9DIPT</name>
<evidence type="ECO:0000313" key="1">
    <source>
        <dbReference type="EMBL" id="KAJ6641212.1"/>
    </source>
</evidence>
<keyword evidence="2" id="KW-1185">Reference proteome</keyword>
<dbReference type="Proteomes" id="UP001151699">
    <property type="component" value="Chromosome B"/>
</dbReference>
<comment type="caution">
    <text evidence="1">The sequence shown here is derived from an EMBL/GenBank/DDBJ whole genome shotgun (WGS) entry which is preliminary data.</text>
</comment>
<protein>
    <submittedName>
        <fullName evidence="1">Uncharacterized protein</fullName>
    </submittedName>
</protein>
<dbReference type="Gene3D" id="3.30.420.10">
    <property type="entry name" value="Ribonuclease H-like superfamily/Ribonuclease H"/>
    <property type="match status" value="1"/>
</dbReference>
<accession>A0A9Q0N032</accession>
<sequence>MSHSNHIPAKKNPFKKEKLPDLPTVDFIAAKEIDFTIHSTAQKVKFGDHEFLQCREGYILSYITGYANEKLQKYYYGVFYGLNHPLNSYGNVNGLTKMDHLNQFAALRVLETFPNIENKKLCICTDSNITMRMLNHMETYYENGFRSVRNGEFLQNKATYEAVNKVMRLRNDLELRVLHTTKVCGQMTQALSFVRSAIRASRYDD</sequence>
<dbReference type="EMBL" id="WJQU01000002">
    <property type="protein sequence ID" value="KAJ6641212.1"/>
    <property type="molecule type" value="Genomic_DNA"/>
</dbReference>
<gene>
    <name evidence="1" type="ORF">Bhyg_06147</name>
</gene>
<reference evidence="1" key="1">
    <citation type="submission" date="2022-07" db="EMBL/GenBank/DDBJ databases">
        <authorList>
            <person name="Trinca V."/>
            <person name="Uliana J.V.C."/>
            <person name="Torres T.T."/>
            <person name="Ward R.J."/>
            <person name="Monesi N."/>
        </authorList>
    </citation>
    <scope>NUCLEOTIDE SEQUENCE</scope>
    <source>
        <strain evidence="1">HSMRA1968</strain>
        <tissue evidence="1">Whole embryos</tissue>
    </source>
</reference>